<evidence type="ECO:0000313" key="9">
    <source>
        <dbReference type="EMBL" id="PNZ66857.1"/>
    </source>
</evidence>
<organism evidence="9 10">
    <name type="scientific">Staphylococcus auricularis</name>
    <dbReference type="NCBI Taxonomy" id="29379"/>
    <lineage>
        <taxon>Bacteria</taxon>
        <taxon>Bacillati</taxon>
        <taxon>Bacillota</taxon>
        <taxon>Bacilli</taxon>
        <taxon>Bacillales</taxon>
        <taxon>Staphylococcaceae</taxon>
        <taxon>Staphylococcus</taxon>
    </lineage>
</organism>
<dbReference type="SUPFAM" id="SSF46929">
    <property type="entry name" value="DNA helicase RuvA subunit, C-terminal domain"/>
    <property type="match status" value="1"/>
</dbReference>
<evidence type="ECO:0000256" key="4">
    <source>
        <dbReference type="ARBA" id="ARBA00023172"/>
    </source>
</evidence>
<comment type="caution">
    <text evidence="9">The sequence shown here is derived from an EMBL/GenBank/DDBJ whole genome shotgun (WGS) entry which is preliminary data.</text>
</comment>
<dbReference type="InterPro" id="IPR000085">
    <property type="entry name" value="RuvA"/>
</dbReference>
<dbReference type="SMART" id="SM00278">
    <property type="entry name" value="HhH1"/>
    <property type="match status" value="2"/>
</dbReference>
<dbReference type="Gene3D" id="2.40.50.140">
    <property type="entry name" value="Nucleic acid-binding proteins"/>
    <property type="match status" value="1"/>
</dbReference>
<dbReference type="InterPro" id="IPR003583">
    <property type="entry name" value="Hlx-hairpin-Hlx_DNA-bd_motif"/>
</dbReference>
<comment type="similarity">
    <text evidence="6">Belongs to the RuvA family.</text>
</comment>
<dbReference type="InterPro" id="IPR011114">
    <property type="entry name" value="RuvA_C"/>
</dbReference>
<dbReference type="InterPro" id="IPR036267">
    <property type="entry name" value="RuvA_C_sf"/>
</dbReference>
<dbReference type="GO" id="GO:0009378">
    <property type="term" value="F:four-way junction helicase activity"/>
    <property type="evidence" value="ECO:0007669"/>
    <property type="project" value="InterPro"/>
</dbReference>
<dbReference type="InterPro" id="IPR013849">
    <property type="entry name" value="DNA_helicase_Holl-junc_RuvA_I"/>
</dbReference>
<evidence type="ECO:0000256" key="1">
    <source>
        <dbReference type="ARBA" id="ARBA00022490"/>
    </source>
</evidence>
<dbReference type="EMBL" id="JAUHQC010000006">
    <property type="protein sequence ID" value="MDN4532746.1"/>
    <property type="molecule type" value="Genomic_DNA"/>
</dbReference>
<dbReference type="GO" id="GO:0006310">
    <property type="term" value="P:DNA recombination"/>
    <property type="evidence" value="ECO:0007669"/>
    <property type="project" value="UniProtKB-UniRule"/>
</dbReference>
<dbReference type="RefSeq" id="WP_059107208.1">
    <property type="nucleotide sequence ID" value="NZ_AP024589.1"/>
</dbReference>
<dbReference type="AlphaFoldDB" id="A0AAP8PNK9"/>
<evidence type="ECO:0000256" key="6">
    <source>
        <dbReference type="HAMAP-Rule" id="MF_00031"/>
    </source>
</evidence>
<dbReference type="GO" id="GO:0006281">
    <property type="term" value="P:DNA repair"/>
    <property type="evidence" value="ECO:0007669"/>
    <property type="project" value="UniProtKB-UniRule"/>
</dbReference>
<feature type="domain" description="Helix-hairpin-helix DNA-binding motif class 1" evidence="7">
    <location>
        <begin position="73"/>
        <end position="92"/>
    </location>
</feature>
<gene>
    <name evidence="6 8" type="primary">ruvA</name>
    <name evidence="9" type="ORF">CD158_07455</name>
    <name evidence="8" type="ORF">QYH67_03965</name>
</gene>
<keyword evidence="1 6" id="KW-0963">Cytoplasm</keyword>
<dbReference type="GO" id="GO:0009379">
    <property type="term" value="C:Holliday junction helicase complex"/>
    <property type="evidence" value="ECO:0007669"/>
    <property type="project" value="InterPro"/>
</dbReference>
<comment type="function">
    <text evidence="6">The RuvA-RuvB-RuvC complex processes Holliday junction (HJ) DNA during genetic recombination and DNA repair, while the RuvA-RuvB complex plays an important role in the rescue of blocked DNA replication forks via replication fork reversal (RFR). RuvA specifically binds to HJ cruciform DNA, conferring on it an open structure. The RuvB hexamer acts as an ATP-dependent pump, pulling dsDNA into and through the RuvAB complex. HJ branch migration allows RuvC to scan DNA until it finds its consensus sequence, where it cleaves and resolves the cruciform DNA.</text>
</comment>
<evidence type="ECO:0000256" key="2">
    <source>
        <dbReference type="ARBA" id="ARBA00022763"/>
    </source>
</evidence>
<dbReference type="GO" id="GO:0000400">
    <property type="term" value="F:four-way junction DNA binding"/>
    <property type="evidence" value="ECO:0007669"/>
    <property type="project" value="UniProtKB-UniRule"/>
</dbReference>
<evidence type="ECO:0000259" key="7">
    <source>
        <dbReference type="SMART" id="SM00278"/>
    </source>
</evidence>
<dbReference type="GO" id="GO:0005524">
    <property type="term" value="F:ATP binding"/>
    <property type="evidence" value="ECO:0007669"/>
    <property type="project" value="InterPro"/>
</dbReference>
<dbReference type="EMBL" id="PPQW01000048">
    <property type="protein sequence ID" value="PNZ66857.1"/>
    <property type="molecule type" value="Genomic_DNA"/>
</dbReference>
<keyword evidence="4 6" id="KW-0233">DNA recombination</keyword>
<sequence length="202" mass="22432">MYAYIKGTLTQLFPTHVVVETTSGVGYEIQTPNSYRFQRYLDQEVTIYTSLIVREDAQILYGFMNEEEKEMFLNLIKVTGIGPKSALAILASSTPNEVKYAIENENDSYLTKFPGIGKKTARQIVLDLKGKVIISDEDSGALLKDQTVEADGQSPIIKEALLALEALGYSKRELNKVEKALVSEPVESVDEAVKKGLQLLVH</sequence>
<dbReference type="Pfam" id="PF07499">
    <property type="entry name" value="RuvA_C"/>
    <property type="match status" value="1"/>
</dbReference>
<dbReference type="Proteomes" id="UP000242470">
    <property type="component" value="Unassembled WGS sequence"/>
</dbReference>
<comment type="subcellular location">
    <subcellularLocation>
        <location evidence="6">Cytoplasm</location>
    </subcellularLocation>
</comment>
<comment type="domain">
    <text evidence="6">Has three domains with a flexible linker between the domains II and III and assumes an 'L' shape. Domain III is highly mobile and contacts RuvB.</text>
</comment>
<accession>A0AAP8PNK9</accession>
<dbReference type="SUPFAM" id="SSF50249">
    <property type="entry name" value="Nucleic acid-binding proteins"/>
    <property type="match status" value="1"/>
</dbReference>
<dbReference type="InterPro" id="IPR010994">
    <property type="entry name" value="RuvA_2-like"/>
</dbReference>
<dbReference type="GO" id="GO:0016787">
    <property type="term" value="F:hydrolase activity"/>
    <property type="evidence" value="ECO:0007669"/>
    <property type="project" value="UniProtKB-KW"/>
</dbReference>
<dbReference type="Proteomes" id="UP001171687">
    <property type="component" value="Unassembled WGS sequence"/>
</dbReference>
<comment type="subunit">
    <text evidence="6">Homotetramer. Forms an RuvA(8)-RuvB(12)-Holliday junction (HJ) complex. HJ DNA is sandwiched between 2 RuvA tetramers; dsDNA enters through RuvA and exits via RuvB. An RuvB hexamer assembles on each DNA strand where it exits the tetramer. Each RuvB hexamer is contacted by two RuvA subunits (via domain III) on 2 adjacent RuvB subunits; this complex drives branch migration. In the full resolvosome a probable DNA-RuvA(4)-RuvB(12)-RuvC(2) complex forms which resolves the HJ.</text>
</comment>
<comment type="caution">
    <text evidence="6">Lacks conserved residue(s) required for the propagation of feature annotation.</text>
</comment>
<dbReference type="HAMAP" id="MF_00031">
    <property type="entry name" value="DNA_HJ_migration_RuvA"/>
    <property type="match status" value="1"/>
</dbReference>
<dbReference type="InterPro" id="IPR012340">
    <property type="entry name" value="NA-bd_OB-fold"/>
</dbReference>
<evidence type="ECO:0000313" key="8">
    <source>
        <dbReference type="EMBL" id="MDN4532746.1"/>
    </source>
</evidence>
<evidence type="ECO:0000256" key="3">
    <source>
        <dbReference type="ARBA" id="ARBA00023125"/>
    </source>
</evidence>
<evidence type="ECO:0000313" key="10">
    <source>
        <dbReference type="Proteomes" id="UP000242470"/>
    </source>
</evidence>
<dbReference type="GeneID" id="64982067"/>
<dbReference type="Gene3D" id="1.10.8.10">
    <property type="entry name" value="DNA helicase RuvA subunit, C-terminal domain"/>
    <property type="match status" value="1"/>
</dbReference>
<evidence type="ECO:0000256" key="5">
    <source>
        <dbReference type="ARBA" id="ARBA00023204"/>
    </source>
</evidence>
<feature type="region of interest" description="Domain III" evidence="6">
    <location>
        <begin position="157"/>
        <end position="202"/>
    </location>
</feature>
<protein>
    <recommendedName>
        <fullName evidence="6">Holliday junction branch migration complex subunit RuvA</fullName>
    </recommendedName>
</protein>
<dbReference type="Gene3D" id="1.10.150.20">
    <property type="entry name" value="5' to 3' exonuclease, C-terminal subdomain"/>
    <property type="match status" value="1"/>
</dbReference>
<proteinExistence type="inferred from homology"/>
<dbReference type="Pfam" id="PF14520">
    <property type="entry name" value="HHH_5"/>
    <property type="match status" value="1"/>
</dbReference>
<keyword evidence="8" id="KW-0378">Hydrolase</keyword>
<keyword evidence="5 6" id="KW-0234">DNA repair</keyword>
<dbReference type="Pfam" id="PF01330">
    <property type="entry name" value="RuvA_N"/>
    <property type="match status" value="1"/>
</dbReference>
<dbReference type="CDD" id="cd14332">
    <property type="entry name" value="UBA_RuvA_C"/>
    <property type="match status" value="1"/>
</dbReference>
<dbReference type="SUPFAM" id="SSF47781">
    <property type="entry name" value="RuvA domain 2-like"/>
    <property type="match status" value="1"/>
</dbReference>
<reference evidence="9 10" key="1">
    <citation type="submission" date="2017-08" db="EMBL/GenBank/DDBJ databases">
        <title>Draft genome sequences of 64 type strains of genus Staph aureus.</title>
        <authorList>
            <person name="Cole K."/>
            <person name="Golubchik T."/>
            <person name="Russell J."/>
            <person name="Foster D."/>
            <person name="Llewelyn M."/>
            <person name="Wilson D."/>
            <person name="Crook D."/>
            <person name="Paul J."/>
        </authorList>
    </citation>
    <scope>NUCLEOTIDE SEQUENCE [LARGE SCALE GENOMIC DNA]</scope>
    <source>
        <strain evidence="9 10">NCTC 12101</strain>
    </source>
</reference>
<feature type="region of interest" description="Domain I" evidence="6">
    <location>
        <begin position="1"/>
        <end position="64"/>
    </location>
</feature>
<feature type="domain" description="Helix-hairpin-helix DNA-binding motif class 1" evidence="7">
    <location>
        <begin position="108"/>
        <end position="127"/>
    </location>
</feature>
<dbReference type="GO" id="GO:0048476">
    <property type="term" value="C:Holliday junction resolvase complex"/>
    <property type="evidence" value="ECO:0007669"/>
    <property type="project" value="UniProtKB-UniRule"/>
</dbReference>
<dbReference type="NCBIfam" id="TIGR00084">
    <property type="entry name" value="ruvA"/>
    <property type="match status" value="1"/>
</dbReference>
<keyword evidence="2 6" id="KW-0227">DNA damage</keyword>
<dbReference type="GO" id="GO:0005737">
    <property type="term" value="C:cytoplasm"/>
    <property type="evidence" value="ECO:0007669"/>
    <property type="project" value="UniProtKB-SubCell"/>
</dbReference>
<keyword evidence="3 6" id="KW-0238">DNA-binding</keyword>
<reference evidence="8" key="2">
    <citation type="submission" date="2023-07" db="EMBL/GenBank/DDBJ databases">
        <title>Evaluation of the beneficial properties of pineapple isolates.</title>
        <authorList>
            <person name="Adefiranye O."/>
        </authorList>
    </citation>
    <scope>NUCLEOTIDE SEQUENCE</scope>
    <source>
        <strain evidence="8">PAPLE_T1</strain>
    </source>
</reference>
<name>A0AAP8PNK9_9STAP</name>